<dbReference type="Pfam" id="PF01844">
    <property type="entry name" value="HNH"/>
    <property type="match status" value="1"/>
</dbReference>
<keyword evidence="4" id="KW-0067">ATP-binding</keyword>
<accession>A0A0D3KGW1</accession>
<reference evidence="8" key="2">
    <citation type="submission" date="2024-10" db="UniProtKB">
        <authorList>
            <consortium name="EnsemblProtists"/>
        </authorList>
    </citation>
    <scope>IDENTIFICATION</scope>
</reference>
<dbReference type="GO" id="GO:0006281">
    <property type="term" value="P:DNA repair"/>
    <property type="evidence" value="ECO:0007669"/>
    <property type="project" value="TreeGrafter"/>
</dbReference>
<evidence type="ECO:0000256" key="4">
    <source>
        <dbReference type="ARBA" id="ARBA00022840"/>
    </source>
</evidence>
<dbReference type="GO" id="GO:0004386">
    <property type="term" value="F:helicase activity"/>
    <property type="evidence" value="ECO:0007669"/>
    <property type="project" value="UniProtKB-KW"/>
</dbReference>
<dbReference type="RefSeq" id="XP_005787425.1">
    <property type="nucleotide sequence ID" value="XM_005787368.1"/>
</dbReference>
<evidence type="ECO:0000313" key="9">
    <source>
        <dbReference type="Proteomes" id="UP000013827"/>
    </source>
</evidence>
<keyword evidence="2" id="KW-0378">Hydrolase</keyword>
<feature type="region of interest" description="Disordered" evidence="5">
    <location>
        <begin position="251"/>
        <end position="281"/>
    </location>
</feature>
<name>A0A0D3KGW1_EMIH1</name>
<evidence type="ECO:0000256" key="5">
    <source>
        <dbReference type="SAM" id="MobiDB-lite"/>
    </source>
</evidence>
<dbReference type="InterPro" id="IPR002711">
    <property type="entry name" value="HNH"/>
</dbReference>
<dbReference type="KEGG" id="ehx:EMIHUDRAFT_228034"/>
<feature type="chain" id="PRO_5044291806" description="HNH domain-containing protein" evidence="6">
    <location>
        <begin position="17"/>
        <end position="281"/>
    </location>
</feature>
<proteinExistence type="predicted"/>
<dbReference type="PANTHER" id="PTHR45766:SF3">
    <property type="entry name" value="DNA ANNEALING HELICASE AND ENDONUCLEASE ZRANB3"/>
    <property type="match status" value="1"/>
</dbReference>
<feature type="signal peptide" evidence="6">
    <location>
        <begin position="1"/>
        <end position="16"/>
    </location>
</feature>
<dbReference type="GO" id="GO:0016787">
    <property type="term" value="F:hydrolase activity"/>
    <property type="evidence" value="ECO:0007669"/>
    <property type="project" value="UniProtKB-KW"/>
</dbReference>
<dbReference type="Gene3D" id="1.10.30.50">
    <property type="match status" value="1"/>
</dbReference>
<dbReference type="PANTHER" id="PTHR45766">
    <property type="entry name" value="DNA ANNEALING HELICASE AND ENDONUCLEASE ZRANB3 FAMILY MEMBER"/>
    <property type="match status" value="1"/>
</dbReference>
<dbReference type="GO" id="GO:0031297">
    <property type="term" value="P:replication fork processing"/>
    <property type="evidence" value="ECO:0007669"/>
    <property type="project" value="TreeGrafter"/>
</dbReference>
<evidence type="ECO:0000256" key="2">
    <source>
        <dbReference type="ARBA" id="ARBA00022801"/>
    </source>
</evidence>
<evidence type="ECO:0000256" key="3">
    <source>
        <dbReference type="ARBA" id="ARBA00022806"/>
    </source>
</evidence>
<dbReference type="GeneID" id="17280266"/>
<dbReference type="CDD" id="cd00085">
    <property type="entry name" value="HNHc"/>
    <property type="match status" value="1"/>
</dbReference>
<dbReference type="GO" id="GO:0003676">
    <property type="term" value="F:nucleic acid binding"/>
    <property type="evidence" value="ECO:0007669"/>
    <property type="project" value="InterPro"/>
</dbReference>
<dbReference type="EnsemblProtists" id="EOD34996">
    <property type="protein sequence ID" value="EOD34996"/>
    <property type="gene ID" value="EMIHUDRAFT_228034"/>
</dbReference>
<reference evidence="9" key="1">
    <citation type="journal article" date="2013" name="Nature">
        <title>Pan genome of the phytoplankton Emiliania underpins its global distribution.</title>
        <authorList>
            <person name="Read B.A."/>
            <person name="Kegel J."/>
            <person name="Klute M.J."/>
            <person name="Kuo A."/>
            <person name="Lefebvre S.C."/>
            <person name="Maumus F."/>
            <person name="Mayer C."/>
            <person name="Miller J."/>
            <person name="Monier A."/>
            <person name="Salamov A."/>
            <person name="Young J."/>
            <person name="Aguilar M."/>
            <person name="Claverie J.M."/>
            <person name="Frickenhaus S."/>
            <person name="Gonzalez K."/>
            <person name="Herman E.K."/>
            <person name="Lin Y.C."/>
            <person name="Napier J."/>
            <person name="Ogata H."/>
            <person name="Sarno A.F."/>
            <person name="Shmutz J."/>
            <person name="Schroeder D."/>
            <person name="de Vargas C."/>
            <person name="Verret F."/>
            <person name="von Dassow P."/>
            <person name="Valentin K."/>
            <person name="Van de Peer Y."/>
            <person name="Wheeler G."/>
            <person name="Dacks J.B."/>
            <person name="Delwiche C.F."/>
            <person name="Dyhrman S.T."/>
            <person name="Glockner G."/>
            <person name="John U."/>
            <person name="Richards T."/>
            <person name="Worden A.Z."/>
            <person name="Zhang X."/>
            <person name="Grigoriev I.V."/>
            <person name="Allen A.E."/>
            <person name="Bidle K."/>
            <person name="Borodovsky M."/>
            <person name="Bowler C."/>
            <person name="Brownlee C."/>
            <person name="Cock J.M."/>
            <person name="Elias M."/>
            <person name="Gladyshev V.N."/>
            <person name="Groth M."/>
            <person name="Guda C."/>
            <person name="Hadaegh A."/>
            <person name="Iglesias-Rodriguez M.D."/>
            <person name="Jenkins J."/>
            <person name="Jones B.M."/>
            <person name="Lawson T."/>
            <person name="Leese F."/>
            <person name="Lindquist E."/>
            <person name="Lobanov A."/>
            <person name="Lomsadze A."/>
            <person name="Malik S.B."/>
            <person name="Marsh M.E."/>
            <person name="Mackinder L."/>
            <person name="Mock T."/>
            <person name="Mueller-Roeber B."/>
            <person name="Pagarete A."/>
            <person name="Parker M."/>
            <person name="Probert I."/>
            <person name="Quesneville H."/>
            <person name="Raines C."/>
            <person name="Rensing S.A."/>
            <person name="Riano-Pachon D.M."/>
            <person name="Richier S."/>
            <person name="Rokitta S."/>
            <person name="Shiraiwa Y."/>
            <person name="Soanes D.M."/>
            <person name="van der Giezen M."/>
            <person name="Wahlund T.M."/>
            <person name="Williams B."/>
            <person name="Wilson W."/>
            <person name="Wolfe G."/>
            <person name="Wurch L.L."/>
        </authorList>
    </citation>
    <scope>NUCLEOTIDE SEQUENCE</scope>
</reference>
<dbReference type="InterPro" id="IPR003615">
    <property type="entry name" value="HNH_nuc"/>
</dbReference>
<dbReference type="PaxDb" id="2903-EOD34996"/>
<dbReference type="HOGENOM" id="CLU_991898_0_0_1"/>
<keyword evidence="1" id="KW-0547">Nucleotide-binding</keyword>
<dbReference type="STRING" id="2903.R1FHK9"/>
<dbReference type="Proteomes" id="UP000013827">
    <property type="component" value="Unassembled WGS sequence"/>
</dbReference>
<dbReference type="AlphaFoldDB" id="A0A0D3KGW1"/>
<dbReference type="GO" id="GO:0004520">
    <property type="term" value="F:DNA endonuclease activity"/>
    <property type="evidence" value="ECO:0007669"/>
    <property type="project" value="TreeGrafter"/>
</dbReference>
<protein>
    <recommendedName>
        <fullName evidence="7">HNH domain-containing protein</fullName>
    </recommendedName>
</protein>
<dbReference type="GO" id="GO:0008270">
    <property type="term" value="F:zinc ion binding"/>
    <property type="evidence" value="ECO:0007669"/>
    <property type="project" value="InterPro"/>
</dbReference>
<evidence type="ECO:0000256" key="1">
    <source>
        <dbReference type="ARBA" id="ARBA00022741"/>
    </source>
</evidence>
<dbReference type="GO" id="GO:0005524">
    <property type="term" value="F:ATP binding"/>
    <property type="evidence" value="ECO:0007669"/>
    <property type="project" value="UniProtKB-KW"/>
</dbReference>
<evidence type="ECO:0000256" key="6">
    <source>
        <dbReference type="SAM" id="SignalP"/>
    </source>
</evidence>
<keyword evidence="9" id="KW-1185">Reference proteome</keyword>
<organism evidence="8 9">
    <name type="scientific">Emiliania huxleyi (strain CCMP1516)</name>
    <dbReference type="NCBI Taxonomy" id="280463"/>
    <lineage>
        <taxon>Eukaryota</taxon>
        <taxon>Haptista</taxon>
        <taxon>Haptophyta</taxon>
        <taxon>Prymnesiophyceae</taxon>
        <taxon>Isochrysidales</taxon>
        <taxon>Noelaerhabdaceae</taxon>
        <taxon>Emiliania</taxon>
    </lineage>
</organism>
<evidence type="ECO:0000313" key="8">
    <source>
        <dbReference type="EnsemblProtists" id="EOD34996"/>
    </source>
</evidence>
<keyword evidence="3" id="KW-0347">Helicase</keyword>
<feature type="region of interest" description="Disordered" evidence="5">
    <location>
        <begin position="82"/>
        <end position="102"/>
    </location>
</feature>
<dbReference type="GO" id="GO:0043596">
    <property type="term" value="C:nuclear replication fork"/>
    <property type="evidence" value="ECO:0007669"/>
    <property type="project" value="TreeGrafter"/>
</dbReference>
<keyword evidence="6" id="KW-0732">Signal</keyword>
<sequence>MTTWFAFSALTGRLHAFGDAPEPLPGGMGANALPCAIADADEAALPAALREPRALRAAQLWLAQWEGLSPSQRAAAERWAESHRPPGVVEEPSTTLPGTFPGVRDPRVWRQHFSLHSGRPLCLVCVQEHEPRPDSPFCSEGCAASYAAASSQGAGRRQVYDRDRGVCAACGFDAHRLYRQIAALATGPERMQALQRTHYPTKGDRIGRLLRDPKEGDFWEADHILPVEEGGGESDLSNLQTLCVPCHADKTRRQAQSSKERKRQAAAKGTADLRSFFAGKA</sequence>
<feature type="domain" description="HNH" evidence="7">
    <location>
        <begin position="217"/>
        <end position="253"/>
    </location>
</feature>
<evidence type="ECO:0000259" key="7">
    <source>
        <dbReference type="Pfam" id="PF01844"/>
    </source>
</evidence>
<dbReference type="eggNOG" id="ENOG502STKT">
    <property type="taxonomic scope" value="Eukaryota"/>
</dbReference>